<evidence type="ECO:0000259" key="8">
    <source>
        <dbReference type="Pfam" id="PF02770"/>
    </source>
</evidence>
<comment type="caution">
    <text evidence="10">The sequence shown here is derived from an EMBL/GenBank/DDBJ whole genome shotgun (WGS) entry which is preliminary data.</text>
</comment>
<evidence type="ECO:0000256" key="5">
    <source>
        <dbReference type="ARBA" id="ARBA00023002"/>
    </source>
</evidence>
<evidence type="ECO:0000259" key="7">
    <source>
        <dbReference type="Pfam" id="PF00441"/>
    </source>
</evidence>
<keyword evidence="3 6" id="KW-0285">Flavoprotein</keyword>
<protein>
    <submittedName>
        <fullName evidence="10">Pimeloyl-CoA dehydrogenase large subunit</fullName>
    </submittedName>
</protein>
<dbReference type="EMBL" id="WTYT01000006">
    <property type="protein sequence ID" value="MXO66837.1"/>
    <property type="molecule type" value="Genomic_DNA"/>
</dbReference>
<dbReference type="InterPro" id="IPR052161">
    <property type="entry name" value="Mycobact_Acyl-CoA_DH"/>
</dbReference>
<feature type="domain" description="Acyl-CoA oxidase/dehydrogenase middle" evidence="8">
    <location>
        <begin position="122"/>
        <end position="217"/>
    </location>
</feature>
<dbReference type="PANTHER" id="PTHR43292:SF3">
    <property type="entry name" value="ACYL-COA DEHYDROGENASE FADE29"/>
    <property type="match status" value="1"/>
</dbReference>
<evidence type="ECO:0000256" key="1">
    <source>
        <dbReference type="ARBA" id="ARBA00001974"/>
    </source>
</evidence>
<dbReference type="AlphaFoldDB" id="A0A6I4T7M1"/>
<accession>A0A6I4T7M1</accession>
<dbReference type="InterPro" id="IPR036250">
    <property type="entry name" value="AcylCo_DH-like_C"/>
</dbReference>
<dbReference type="InterPro" id="IPR009100">
    <property type="entry name" value="AcylCoA_DH/oxidase_NM_dom_sf"/>
</dbReference>
<dbReference type="InterPro" id="IPR006091">
    <property type="entry name" value="Acyl-CoA_Oxase/DH_mid-dom"/>
</dbReference>
<dbReference type="PANTHER" id="PTHR43292">
    <property type="entry name" value="ACYL-COA DEHYDROGENASE"/>
    <property type="match status" value="1"/>
</dbReference>
<gene>
    <name evidence="10" type="ORF">GRI91_13815</name>
</gene>
<proteinExistence type="inferred from homology"/>
<dbReference type="Pfam" id="PF02770">
    <property type="entry name" value="Acyl-CoA_dh_M"/>
    <property type="match status" value="1"/>
</dbReference>
<keyword evidence="11" id="KW-1185">Reference proteome</keyword>
<evidence type="ECO:0000256" key="4">
    <source>
        <dbReference type="ARBA" id="ARBA00022827"/>
    </source>
</evidence>
<feature type="domain" description="Acyl-CoA dehydrogenase/oxidase N-terminal" evidence="9">
    <location>
        <begin position="3"/>
        <end position="118"/>
    </location>
</feature>
<dbReference type="SUPFAM" id="SSF56645">
    <property type="entry name" value="Acyl-CoA dehydrogenase NM domain-like"/>
    <property type="match status" value="1"/>
</dbReference>
<comment type="cofactor">
    <cofactor evidence="1 6">
        <name>FAD</name>
        <dbReference type="ChEBI" id="CHEBI:57692"/>
    </cofactor>
</comment>
<evidence type="ECO:0000259" key="9">
    <source>
        <dbReference type="Pfam" id="PF02771"/>
    </source>
</evidence>
<dbReference type="InterPro" id="IPR013786">
    <property type="entry name" value="AcylCoA_DH/ox_N"/>
</dbReference>
<keyword evidence="5 6" id="KW-0560">Oxidoreductase</keyword>
<dbReference type="GO" id="GO:0050660">
    <property type="term" value="F:flavin adenine dinucleotide binding"/>
    <property type="evidence" value="ECO:0007669"/>
    <property type="project" value="InterPro"/>
</dbReference>
<dbReference type="Gene3D" id="2.40.110.10">
    <property type="entry name" value="Butyryl-CoA Dehydrogenase, subunit A, domain 2"/>
    <property type="match status" value="1"/>
</dbReference>
<evidence type="ECO:0000256" key="3">
    <source>
        <dbReference type="ARBA" id="ARBA00022630"/>
    </source>
</evidence>
<dbReference type="Pfam" id="PF02771">
    <property type="entry name" value="Acyl-CoA_dh_N"/>
    <property type="match status" value="1"/>
</dbReference>
<evidence type="ECO:0000256" key="2">
    <source>
        <dbReference type="ARBA" id="ARBA00009347"/>
    </source>
</evidence>
<dbReference type="OrthoDB" id="9780544at2"/>
<dbReference type="InterPro" id="IPR009075">
    <property type="entry name" value="AcylCo_DH/oxidase_C"/>
</dbReference>
<dbReference type="SUPFAM" id="SSF47203">
    <property type="entry name" value="Acyl-CoA dehydrogenase C-terminal domain-like"/>
    <property type="match status" value="1"/>
</dbReference>
<dbReference type="FunFam" id="2.40.110.10:FF:000011">
    <property type="entry name" value="Acyl-CoA dehydrogenase FadE34"/>
    <property type="match status" value="1"/>
</dbReference>
<comment type="similarity">
    <text evidence="2 6">Belongs to the acyl-CoA dehydrogenase family.</text>
</comment>
<dbReference type="Gene3D" id="1.20.140.10">
    <property type="entry name" value="Butyryl-CoA Dehydrogenase, subunit A, domain 3"/>
    <property type="match status" value="1"/>
</dbReference>
<name>A0A6I4T7M1_9SPHN</name>
<reference evidence="10 11" key="1">
    <citation type="submission" date="2019-12" db="EMBL/GenBank/DDBJ databases">
        <title>Genomic-based taxomic classification of the family Erythrobacteraceae.</title>
        <authorList>
            <person name="Xu L."/>
        </authorList>
    </citation>
    <scope>NUCLEOTIDE SEQUENCE [LARGE SCALE GENOMIC DNA]</scope>
    <source>
        <strain evidence="10 11">LMG 29518</strain>
    </source>
</reference>
<feature type="domain" description="Acyl-CoA dehydrogenase/oxidase C-terminal" evidence="7">
    <location>
        <begin position="230"/>
        <end position="379"/>
    </location>
</feature>
<dbReference type="Pfam" id="PF00441">
    <property type="entry name" value="Acyl-CoA_dh_1"/>
    <property type="match status" value="1"/>
</dbReference>
<dbReference type="GO" id="GO:0016627">
    <property type="term" value="F:oxidoreductase activity, acting on the CH-CH group of donors"/>
    <property type="evidence" value="ECO:0007669"/>
    <property type="project" value="InterPro"/>
</dbReference>
<dbReference type="Gene3D" id="1.10.540.10">
    <property type="entry name" value="Acyl-CoA dehydrogenase/oxidase, N-terminal domain"/>
    <property type="match status" value="1"/>
</dbReference>
<evidence type="ECO:0000313" key="10">
    <source>
        <dbReference type="EMBL" id="MXO66837.1"/>
    </source>
</evidence>
<sequence>MFSEEDTAFADEVRDFVHSNLDQDVRRRVICAQPVSLEEKRVWHATLARQGWAAPHWPVEWGGTGWSPAKNYLFVETLAEEGAPELSPFGLQLLAPVLIRYGTEQQKRSYLPKILSGEHRWCQGFSEPGAGSDLASLKTRAVLDGDQWVINGQKMWTTVAHAADMMFCLVRTDPDAPRPQMGISMLLIDMKNTPGVDVRPIMLLNGERTTNEVYFDNARVPAANLVGEVNEGWNYTRVVLGNERLNIARVGLCKRQLRHLEQVVGRSGLSGEGRKRIRRHIAGVALDLMSVEALSLRMLGRYQLGDAPGFEANFLKLKGAELQQRLTRLLVEATGPSALRLGADGEDSNLLKNHFDTRVVSIYGGSSEVQRNIVAKGMLGLTKPASTAVKGARA</sequence>
<organism evidence="10 11">
    <name type="scientific">Altericroceibacterium endophyticum</name>
    <dbReference type="NCBI Taxonomy" id="1808508"/>
    <lineage>
        <taxon>Bacteria</taxon>
        <taxon>Pseudomonadati</taxon>
        <taxon>Pseudomonadota</taxon>
        <taxon>Alphaproteobacteria</taxon>
        <taxon>Sphingomonadales</taxon>
        <taxon>Erythrobacteraceae</taxon>
        <taxon>Altericroceibacterium</taxon>
    </lineage>
</organism>
<dbReference type="Proteomes" id="UP000438476">
    <property type="component" value="Unassembled WGS sequence"/>
</dbReference>
<dbReference type="InterPro" id="IPR037069">
    <property type="entry name" value="AcylCoA_DH/ox_N_sf"/>
</dbReference>
<evidence type="ECO:0000256" key="6">
    <source>
        <dbReference type="RuleBase" id="RU362125"/>
    </source>
</evidence>
<dbReference type="InterPro" id="IPR046373">
    <property type="entry name" value="Acyl-CoA_Oxase/DH_mid-dom_sf"/>
</dbReference>
<evidence type="ECO:0000313" key="11">
    <source>
        <dbReference type="Proteomes" id="UP000438476"/>
    </source>
</evidence>
<dbReference type="GO" id="GO:0005886">
    <property type="term" value="C:plasma membrane"/>
    <property type="evidence" value="ECO:0007669"/>
    <property type="project" value="TreeGrafter"/>
</dbReference>
<keyword evidence="4 6" id="KW-0274">FAD</keyword>